<reference evidence="1 2" key="1">
    <citation type="submission" date="2021-03" db="EMBL/GenBank/DDBJ databases">
        <title>Aliifodinibius sp. nov., a new bacterium isolated from saline soil.</title>
        <authorList>
            <person name="Galisteo C."/>
            <person name="De La Haba R."/>
            <person name="Sanchez-Porro C."/>
            <person name="Ventosa A."/>
        </authorList>
    </citation>
    <scope>NUCLEOTIDE SEQUENCE [LARGE SCALE GENOMIC DNA]</scope>
    <source>
        <strain evidence="1 2">1BSP15-2V2</strain>
    </source>
</reference>
<sequence length="606" mass="71760">MMIQEKIKLVIWDLDETLWEGVLSEDSVSFRPEKKQIITTLADRGIMNSICSKNDFNETKAYLQNKGIWNYFIFPRISWQPKGKMIREIINLCQFRPQNVLFIDDNHLNLEEAKFYNKELNIKKPSFIDEILSHPKLQGKDDPDHSRLNHYKILEDKHQSRSEYSDNLDFLKECDIQATIISSCNPHADRIHELIQRTNQLNYTKKRITKSRLQEIIHDGRYNCGCIRVEDKFGHYGIVGFYALRKNKLEHFVFSCRILNLGVVQAVYKWLDEPEVNVKPSVSEELTLFETPDWIEIKNKSHWENNSPQEAQNEGVDKANILLKGGCDLKQIVHYLTYNNIDVRTEFNYPSEQGGIIHNEHTEILKSIDNLSREEKAYLIDKLPFYDGKVFDTEMFSSNLDIVIYSVLMDYTQGVYVHKENKDLKVTYGDFEGPITSGNIGFKYNDRVEAKEFRNYFTQHFDFLGCLSENEFYENLRWLRGKLHPETYLIFLNGSEVEFEGNTPKNRFLHHKKMNTVLREFVNESHKTRLIDVNEFLSGQKDLRDSELHYTRPVYKKISEELTRQVNEVCDTEEQVTNNVYYFWRRLKNSMRNRLKKAKRKRSNRS</sequence>
<organism evidence="1 2">
    <name type="scientific">Fodinibius salsisoli</name>
    <dbReference type="NCBI Taxonomy" id="2820877"/>
    <lineage>
        <taxon>Bacteria</taxon>
        <taxon>Pseudomonadati</taxon>
        <taxon>Balneolota</taxon>
        <taxon>Balneolia</taxon>
        <taxon>Balneolales</taxon>
        <taxon>Balneolaceae</taxon>
        <taxon>Fodinibius</taxon>
    </lineage>
</organism>
<protein>
    <submittedName>
        <fullName evidence="1">HAD-IIIC family phosphatase</fullName>
    </submittedName>
</protein>
<keyword evidence="2" id="KW-1185">Reference proteome</keyword>
<dbReference type="RefSeq" id="WP_265764944.1">
    <property type="nucleotide sequence ID" value="NZ_JAGGJA010000003.1"/>
</dbReference>
<name>A0ABT3PJY4_9BACT</name>
<accession>A0ABT3PJY4</accession>
<gene>
    <name evidence="1" type="ORF">J6I44_05225</name>
</gene>
<dbReference type="EMBL" id="JAGGJA010000003">
    <property type="protein sequence ID" value="MCW9706241.1"/>
    <property type="molecule type" value="Genomic_DNA"/>
</dbReference>
<dbReference type="NCBIfam" id="TIGR01681">
    <property type="entry name" value="HAD-SF-IIIC"/>
    <property type="match status" value="1"/>
</dbReference>
<dbReference type="SUPFAM" id="SSF56784">
    <property type="entry name" value="HAD-like"/>
    <property type="match status" value="1"/>
</dbReference>
<dbReference type="Proteomes" id="UP001207918">
    <property type="component" value="Unassembled WGS sequence"/>
</dbReference>
<dbReference type="InterPro" id="IPR023214">
    <property type="entry name" value="HAD_sf"/>
</dbReference>
<dbReference type="InterPro" id="IPR010037">
    <property type="entry name" value="FkbH_domain"/>
</dbReference>
<evidence type="ECO:0000313" key="2">
    <source>
        <dbReference type="Proteomes" id="UP001207918"/>
    </source>
</evidence>
<comment type="caution">
    <text evidence="1">The sequence shown here is derived from an EMBL/GenBank/DDBJ whole genome shotgun (WGS) entry which is preliminary data.</text>
</comment>
<dbReference type="InterPro" id="IPR010033">
    <property type="entry name" value="HAD_SF_ppase_IIIC"/>
</dbReference>
<evidence type="ECO:0000313" key="1">
    <source>
        <dbReference type="EMBL" id="MCW9706241.1"/>
    </source>
</evidence>
<dbReference type="NCBIfam" id="TIGR01686">
    <property type="entry name" value="FkbH"/>
    <property type="match status" value="1"/>
</dbReference>
<proteinExistence type="predicted"/>
<dbReference type="Gene3D" id="3.40.50.1000">
    <property type="entry name" value="HAD superfamily/HAD-like"/>
    <property type="match status" value="1"/>
</dbReference>
<dbReference type="InterPro" id="IPR036412">
    <property type="entry name" value="HAD-like_sf"/>
</dbReference>